<proteinExistence type="predicted"/>
<evidence type="ECO:0000313" key="4">
    <source>
        <dbReference type="Proteomes" id="UP001369815"/>
    </source>
</evidence>
<dbReference type="EMBL" id="JBANMG010000004">
    <property type="protein sequence ID" value="KAK6953727.1"/>
    <property type="molecule type" value="Genomic_DNA"/>
</dbReference>
<accession>A0AAX6MMV2</accession>
<keyword evidence="2" id="KW-1133">Transmembrane helix</keyword>
<protein>
    <recommendedName>
        <fullName evidence="5">Apple domain-containing protein</fullName>
    </recommendedName>
</protein>
<keyword evidence="4" id="KW-1185">Reference proteome</keyword>
<feature type="compositionally biased region" description="Low complexity" evidence="1">
    <location>
        <begin position="173"/>
        <end position="227"/>
    </location>
</feature>
<evidence type="ECO:0000313" key="3">
    <source>
        <dbReference type="EMBL" id="KAK6953727.1"/>
    </source>
</evidence>
<evidence type="ECO:0000256" key="1">
    <source>
        <dbReference type="SAM" id="MobiDB-lite"/>
    </source>
</evidence>
<feature type="transmembrane region" description="Helical" evidence="2">
    <location>
        <begin position="139"/>
        <end position="162"/>
    </location>
</feature>
<dbReference type="AlphaFoldDB" id="A0AAX6MMV2"/>
<comment type="caution">
    <text evidence="3">The sequence shown here is derived from an EMBL/GenBank/DDBJ whole genome shotgun (WGS) entry which is preliminary data.</text>
</comment>
<organism evidence="3 4">
    <name type="scientific">Daldinia eschscholtzii</name>
    <dbReference type="NCBI Taxonomy" id="292717"/>
    <lineage>
        <taxon>Eukaryota</taxon>
        <taxon>Fungi</taxon>
        <taxon>Dikarya</taxon>
        <taxon>Ascomycota</taxon>
        <taxon>Pezizomycotina</taxon>
        <taxon>Sordariomycetes</taxon>
        <taxon>Xylariomycetidae</taxon>
        <taxon>Xylariales</taxon>
        <taxon>Hypoxylaceae</taxon>
        <taxon>Daldinia</taxon>
    </lineage>
</organism>
<sequence length="330" mass="34362">MAPSDQPATTVPGRPKLPLDGYGAATEADKTQRAGGTTGAGKWEADRSPPFEFRGFDFFANRDFNELKNASRAYFAPSSNPEKHQRLPSTWLGDATPPSSPRPSDERPSAAGEQRLPAALPSRTPPEEKRIIGLKKTQFWWLIALISLLLVVAIGVGVGVGVSRGASQSSNEAAVAGAGAGPDAASPSSSTPTTAESSSSKTANAGSSETSTSSPSKTRTSPSSTPTGNAAGKIDCPAANGTTYQVPGSDKRFLRVCGIDYGDNESTNIRQVPTESILDCMKNCAGTAGCTGCGWGYIEGDTGTLHTCWLKGGLKKPHDADINWAFAILI</sequence>
<keyword evidence="2" id="KW-0812">Transmembrane</keyword>
<feature type="region of interest" description="Disordered" evidence="1">
    <location>
        <begin position="1"/>
        <end position="49"/>
    </location>
</feature>
<feature type="region of interest" description="Disordered" evidence="1">
    <location>
        <begin position="75"/>
        <end position="126"/>
    </location>
</feature>
<reference evidence="3 4" key="1">
    <citation type="journal article" date="2024" name="Front Chem Biol">
        <title>Unveiling the potential of Daldinia eschscholtzii MFLUCC 19-0629 through bioactivity and bioinformatics studies for enhanced sustainable agriculture production.</title>
        <authorList>
            <person name="Brooks S."/>
            <person name="Weaver J.A."/>
            <person name="Klomchit A."/>
            <person name="Alharthi S.A."/>
            <person name="Onlamun T."/>
            <person name="Nurani R."/>
            <person name="Vong T.K."/>
            <person name="Alberti F."/>
            <person name="Greco C."/>
        </authorList>
    </citation>
    <scope>NUCLEOTIDE SEQUENCE [LARGE SCALE GENOMIC DNA]</scope>
    <source>
        <strain evidence="3">MFLUCC 19-0629</strain>
    </source>
</reference>
<evidence type="ECO:0008006" key="5">
    <source>
        <dbReference type="Google" id="ProtNLM"/>
    </source>
</evidence>
<name>A0AAX6MMV2_9PEZI</name>
<gene>
    <name evidence="3" type="ORF">Daesc_003689</name>
</gene>
<dbReference type="Gene3D" id="3.50.4.10">
    <property type="entry name" value="Hepatocyte Growth Factor"/>
    <property type="match status" value="1"/>
</dbReference>
<keyword evidence="2" id="KW-0472">Membrane</keyword>
<dbReference type="Proteomes" id="UP001369815">
    <property type="component" value="Unassembled WGS sequence"/>
</dbReference>
<feature type="region of interest" description="Disordered" evidence="1">
    <location>
        <begin position="173"/>
        <end position="234"/>
    </location>
</feature>
<evidence type="ECO:0000256" key="2">
    <source>
        <dbReference type="SAM" id="Phobius"/>
    </source>
</evidence>